<keyword evidence="3 5" id="KW-0067">ATP-binding</keyword>
<dbReference type="InterPro" id="IPR050763">
    <property type="entry name" value="ABC_transporter_ATP-binding"/>
</dbReference>
<evidence type="ECO:0000256" key="2">
    <source>
        <dbReference type="ARBA" id="ARBA00022741"/>
    </source>
</evidence>
<dbReference type="Gene3D" id="3.40.50.300">
    <property type="entry name" value="P-loop containing nucleotide triphosphate hydrolases"/>
    <property type="match status" value="1"/>
</dbReference>
<name>A0ABX2LS14_9STAP</name>
<dbReference type="Proteomes" id="UP000610527">
    <property type="component" value="Unassembled WGS sequence"/>
</dbReference>
<dbReference type="PANTHER" id="PTHR42711">
    <property type="entry name" value="ABC TRANSPORTER ATP-BINDING PROTEIN"/>
    <property type="match status" value="1"/>
</dbReference>
<dbReference type="Pfam" id="PF00005">
    <property type="entry name" value="ABC_tran"/>
    <property type="match status" value="1"/>
</dbReference>
<keyword evidence="6" id="KW-1185">Reference proteome</keyword>
<evidence type="ECO:0000259" key="4">
    <source>
        <dbReference type="PROSITE" id="PS50893"/>
    </source>
</evidence>
<keyword evidence="1" id="KW-0813">Transport</keyword>
<sequence>MININQLNKSFGLKTILDNITLNIEEGKCTALIGKNGAGKSTLIDILIGHKHANSGSIEDTSNLISSKNMGILFQTTHLPKLIKVKELYHLYAQLYPNPMTFETFQRLTHFSDVQMNQYANKLSGGQRRILDFVLILIGKPQFLILDEPTTSMDIETREHFWNLISHLKQDGMTILYTSHYIEEVERMADKVVYLEHGKVKLNDTPHNILFSQNNSIIEVMKYTEDQYHQLSEIYHIDIMNNNLKIHSENVESVIMNLIKIQIDLNQITIYKKSLLEHMFSNEESVVQ</sequence>
<proteinExistence type="predicted"/>
<comment type="caution">
    <text evidence="5">The sequence shown here is derived from an EMBL/GenBank/DDBJ whole genome shotgun (WGS) entry which is preliminary data.</text>
</comment>
<gene>
    <name evidence="5" type="ORF">HUN84_04350</name>
</gene>
<dbReference type="GO" id="GO:0005524">
    <property type="term" value="F:ATP binding"/>
    <property type="evidence" value="ECO:0007669"/>
    <property type="project" value="UniProtKB-KW"/>
</dbReference>
<dbReference type="SMART" id="SM00382">
    <property type="entry name" value="AAA"/>
    <property type="match status" value="1"/>
</dbReference>
<dbReference type="GeneID" id="74185800"/>
<evidence type="ECO:0000256" key="3">
    <source>
        <dbReference type="ARBA" id="ARBA00022840"/>
    </source>
</evidence>
<dbReference type="EMBL" id="JABVEG010000002">
    <property type="protein sequence ID" value="NUI81990.1"/>
    <property type="molecule type" value="Genomic_DNA"/>
</dbReference>
<dbReference type="SUPFAM" id="SSF52540">
    <property type="entry name" value="P-loop containing nucleoside triphosphate hydrolases"/>
    <property type="match status" value="1"/>
</dbReference>
<keyword evidence="2" id="KW-0547">Nucleotide-binding</keyword>
<protein>
    <submittedName>
        <fullName evidence="5">ABC transporter ATP-binding protein</fullName>
    </submittedName>
</protein>
<accession>A0ABX2LS14</accession>
<dbReference type="InterPro" id="IPR003439">
    <property type="entry name" value="ABC_transporter-like_ATP-bd"/>
</dbReference>
<evidence type="ECO:0000313" key="5">
    <source>
        <dbReference type="EMBL" id="NUI81990.1"/>
    </source>
</evidence>
<dbReference type="InterPro" id="IPR027417">
    <property type="entry name" value="P-loop_NTPase"/>
</dbReference>
<feature type="domain" description="ABC transporter" evidence="4">
    <location>
        <begin position="2"/>
        <end position="222"/>
    </location>
</feature>
<dbReference type="RefSeq" id="WP_053029375.1">
    <property type="nucleotide sequence ID" value="NZ_CUEE01000002.1"/>
</dbReference>
<dbReference type="PROSITE" id="PS50893">
    <property type="entry name" value="ABC_TRANSPORTER_2"/>
    <property type="match status" value="1"/>
</dbReference>
<evidence type="ECO:0000256" key="1">
    <source>
        <dbReference type="ARBA" id="ARBA00022448"/>
    </source>
</evidence>
<evidence type="ECO:0000313" key="6">
    <source>
        <dbReference type="Proteomes" id="UP000610527"/>
    </source>
</evidence>
<dbReference type="InterPro" id="IPR003593">
    <property type="entry name" value="AAA+_ATPase"/>
</dbReference>
<reference evidence="5 6" key="1">
    <citation type="submission" date="2020-06" db="EMBL/GenBank/DDBJ databases">
        <title>Staphylococcus borealis sp. nov. -A novel member of the Staphylococcaceae family isolated from skin and blood in humans.</title>
        <authorList>
            <person name="Pain M."/>
            <person name="Wolden R."/>
            <person name="Jaen-Luchoro D."/>
            <person name="Salva-Serra F."/>
            <person name="Iglesias B.P."/>
            <person name="Karlsson R."/>
            <person name="Klingenberg C."/>
            <person name="Cavanagh J.P."/>
        </authorList>
    </citation>
    <scope>NUCLEOTIDE SEQUENCE [LARGE SCALE GENOMIC DNA]</scope>
    <source>
        <strain evidence="5 6">58-22</strain>
    </source>
</reference>
<dbReference type="PANTHER" id="PTHR42711:SF17">
    <property type="entry name" value="ABC TRANSPORTER ATP-BINDING PROTEIN"/>
    <property type="match status" value="1"/>
</dbReference>
<organism evidence="5 6">
    <name type="scientific">Staphylococcus borealis</name>
    <dbReference type="NCBI Taxonomy" id="2742203"/>
    <lineage>
        <taxon>Bacteria</taxon>
        <taxon>Bacillati</taxon>
        <taxon>Bacillota</taxon>
        <taxon>Bacilli</taxon>
        <taxon>Bacillales</taxon>
        <taxon>Staphylococcaceae</taxon>
        <taxon>Staphylococcus</taxon>
    </lineage>
</organism>
<dbReference type="CDD" id="cd03230">
    <property type="entry name" value="ABC_DR_subfamily_A"/>
    <property type="match status" value="1"/>
</dbReference>